<evidence type="ECO:0000313" key="3">
    <source>
        <dbReference type="EMBL" id="VAX28167.1"/>
    </source>
</evidence>
<dbReference type="PRINTS" id="PR00297">
    <property type="entry name" value="CHAPERONIN10"/>
</dbReference>
<accession>A0A3B1DHQ6</accession>
<dbReference type="InterPro" id="IPR018369">
    <property type="entry name" value="Chaprnonin_Cpn10_CS"/>
</dbReference>
<dbReference type="InterPro" id="IPR037124">
    <property type="entry name" value="Chaperonin_GroES_sf"/>
</dbReference>
<gene>
    <name evidence="3" type="ORF">MNBD_NITROSPIRAE01-2338</name>
</gene>
<keyword evidence="3" id="KW-0346">Stress response</keyword>
<dbReference type="Pfam" id="PF00166">
    <property type="entry name" value="Cpn10"/>
    <property type="match status" value="1"/>
</dbReference>
<dbReference type="GO" id="GO:0046872">
    <property type="term" value="F:metal ion binding"/>
    <property type="evidence" value="ECO:0007669"/>
    <property type="project" value="TreeGrafter"/>
</dbReference>
<dbReference type="GO" id="GO:0051087">
    <property type="term" value="F:protein-folding chaperone binding"/>
    <property type="evidence" value="ECO:0007669"/>
    <property type="project" value="TreeGrafter"/>
</dbReference>
<dbReference type="GO" id="GO:0044183">
    <property type="term" value="F:protein folding chaperone"/>
    <property type="evidence" value="ECO:0007669"/>
    <property type="project" value="InterPro"/>
</dbReference>
<dbReference type="GO" id="GO:0051082">
    <property type="term" value="F:unfolded protein binding"/>
    <property type="evidence" value="ECO:0007669"/>
    <property type="project" value="TreeGrafter"/>
</dbReference>
<evidence type="ECO:0000256" key="1">
    <source>
        <dbReference type="ARBA" id="ARBA00006975"/>
    </source>
</evidence>
<dbReference type="FunFam" id="2.30.33.40:FF:000001">
    <property type="entry name" value="10 kDa chaperonin"/>
    <property type="match status" value="1"/>
</dbReference>
<dbReference type="InterPro" id="IPR020818">
    <property type="entry name" value="Chaperonin_GroES"/>
</dbReference>
<dbReference type="NCBIfam" id="NF001531">
    <property type="entry name" value="PRK00364.2-2"/>
    <property type="match status" value="1"/>
</dbReference>
<dbReference type="AlphaFoldDB" id="A0A3B1DHQ6"/>
<dbReference type="CDD" id="cd00320">
    <property type="entry name" value="cpn10"/>
    <property type="match status" value="1"/>
</dbReference>
<dbReference type="PANTHER" id="PTHR10772">
    <property type="entry name" value="10 KDA HEAT SHOCK PROTEIN"/>
    <property type="match status" value="1"/>
</dbReference>
<dbReference type="GO" id="GO:0005524">
    <property type="term" value="F:ATP binding"/>
    <property type="evidence" value="ECO:0007669"/>
    <property type="project" value="InterPro"/>
</dbReference>
<dbReference type="PROSITE" id="PS00681">
    <property type="entry name" value="CHAPERONINS_CPN10"/>
    <property type="match status" value="1"/>
</dbReference>
<dbReference type="Gene3D" id="2.30.33.40">
    <property type="entry name" value="GroES chaperonin"/>
    <property type="match status" value="1"/>
</dbReference>
<dbReference type="NCBIfam" id="NF001537">
    <property type="entry name" value="PRK00364.3-3"/>
    <property type="match status" value="1"/>
</dbReference>
<dbReference type="SUPFAM" id="SSF50129">
    <property type="entry name" value="GroES-like"/>
    <property type="match status" value="1"/>
</dbReference>
<sequence>MSATKTAVKFRPLKERVFVSYAAEAEKTASGLYIPDAAKEKPQKGQVEAIGSEVKDVKVGETVLFDKYSGSKINIEDTEYLILKEEDILGVIE</sequence>
<protein>
    <submittedName>
        <fullName evidence="3">Heat shock protein 60 family co-chaperone GroES</fullName>
    </submittedName>
</protein>
<proteinExistence type="inferred from homology"/>
<dbReference type="EMBL" id="UOGF01000035">
    <property type="protein sequence ID" value="VAX28167.1"/>
    <property type="molecule type" value="Genomic_DNA"/>
</dbReference>
<name>A0A3B1DHQ6_9ZZZZ</name>
<organism evidence="3">
    <name type="scientific">hydrothermal vent metagenome</name>
    <dbReference type="NCBI Taxonomy" id="652676"/>
    <lineage>
        <taxon>unclassified sequences</taxon>
        <taxon>metagenomes</taxon>
        <taxon>ecological metagenomes</taxon>
    </lineage>
</organism>
<reference evidence="3" key="1">
    <citation type="submission" date="2018-06" db="EMBL/GenBank/DDBJ databases">
        <authorList>
            <person name="Zhirakovskaya E."/>
        </authorList>
    </citation>
    <scope>NUCLEOTIDE SEQUENCE</scope>
</reference>
<dbReference type="InterPro" id="IPR011032">
    <property type="entry name" value="GroES-like_sf"/>
</dbReference>
<dbReference type="PANTHER" id="PTHR10772:SF58">
    <property type="entry name" value="CO-CHAPERONIN GROES"/>
    <property type="match status" value="1"/>
</dbReference>
<keyword evidence="2" id="KW-0143">Chaperone</keyword>
<dbReference type="HAMAP" id="MF_00580">
    <property type="entry name" value="CH10"/>
    <property type="match status" value="1"/>
</dbReference>
<comment type="similarity">
    <text evidence="1">Belongs to the GroES chaperonin family.</text>
</comment>
<dbReference type="SMART" id="SM00883">
    <property type="entry name" value="Cpn10"/>
    <property type="match status" value="1"/>
</dbReference>
<evidence type="ECO:0000256" key="2">
    <source>
        <dbReference type="ARBA" id="ARBA00023186"/>
    </source>
</evidence>